<gene>
    <name evidence="2" type="ORF">DX908_12990</name>
</gene>
<dbReference type="Pfam" id="PF00144">
    <property type="entry name" value="Beta-lactamase"/>
    <property type="match status" value="1"/>
</dbReference>
<sequence length="443" mass="48907">MRRGLAGSKKNGSAHMITRFGLAAALMLTACSGGDEPAGTADPATEMASDGIVQPDVVDAALADMVADGRVAGVAALIFEDGEEVFFGAHGMADREAEKPMARDTVVQIFSMTKPVAGVALMTLYEEGKFALDDPITKYVPELSDMAVYSGVDEEGNLLTEPARRQPIVMDFLRHTAGFIGDANETPLGQAYAAANPLNWEGTLADEAEALGKLPLLYHPGEQWEYSLAVDIQALMVERLSGMAFENYIQQTVLDPLGMTETAYYVPEERRDRMAAMYITEEDGSLTRQPDEQAYAFNYNKWPLRPGTFGLTSTLDDYAKFTRMLLNDGAFGDVKILEPETVKLMRTNYLDEEITERLWLPSKGQVGFGIDFAVRTAPPVDENENYGFVGEYFWDGYASTMFWVDPENDLTAVFFVQSIPFNGEVHKLYRDAVYNVRNKGIVD</sequence>
<dbReference type="PROSITE" id="PS51257">
    <property type="entry name" value="PROKAR_LIPOPROTEIN"/>
    <property type="match status" value="1"/>
</dbReference>
<keyword evidence="2" id="KW-0378">Hydrolase</keyword>
<evidence type="ECO:0000313" key="3">
    <source>
        <dbReference type="Proteomes" id="UP000264589"/>
    </source>
</evidence>
<dbReference type="PANTHER" id="PTHR43283">
    <property type="entry name" value="BETA-LACTAMASE-RELATED"/>
    <property type="match status" value="1"/>
</dbReference>
<evidence type="ECO:0000313" key="2">
    <source>
        <dbReference type="EMBL" id="RFB06100.1"/>
    </source>
</evidence>
<comment type="caution">
    <text evidence="2">The sequence shown here is derived from an EMBL/GenBank/DDBJ whole genome shotgun (WGS) entry which is preliminary data.</text>
</comment>
<dbReference type="InterPro" id="IPR001466">
    <property type="entry name" value="Beta-lactam-related"/>
</dbReference>
<dbReference type="Gene3D" id="3.40.710.10">
    <property type="entry name" value="DD-peptidase/beta-lactamase superfamily"/>
    <property type="match status" value="1"/>
</dbReference>
<dbReference type="AlphaFoldDB" id="A0A371RKW2"/>
<organism evidence="2 3">
    <name type="scientific">Parvularcula marina</name>
    <dbReference type="NCBI Taxonomy" id="2292771"/>
    <lineage>
        <taxon>Bacteria</taxon>
        <taxon>Pseudomonadati</taxon>
        <taxon>Pseudomonadota</taxon>
        <taxon>Alphaproteobacteria</taxon>
        <taxon>Parvularculales</taxon>
        <taxon>Parvularculaceae</taxon>
        <taxon>Parvularcula</taxon>
    </lineage>
</organism>
<dbReference type="SUPFAM" id="SSF56601">
    <property type="entry name" value="beta-lactamase/transpeptidase-like"/>
    <property type="match status" value="1"/>
</dbReference>
<dbReference type="InterPro" id="IPR050789">
    <property type="entry name" value="Diverse_Enzym_Activities"/>
</dbReference>
<evidence type="ECO:0000259" key="1">
    <source>
        <dbReference type="Pfam" id="PF00144"/>
    </source>
</evidence>
<accession>A0A371RKW2</accession>
<dbReference type="Proteomes" id="UP000264589">
    <property type="component" value="Unassembled WGS sequence"/>
</dbReference>
<keyword evidence="3" id="KW-1185">Reference proteome</keyword>
<dbReference type="InterPro" id="IPR012338">
    <property type="entry name" value="Beta-lactam/transpept-like"/>
</dbReference>
<dbReference type="PANTHER" id="PTHR43283:SF3">
    <property type="entry name" value="BETA-LACTAMASE FAMILY PROTEIN (AFU_ORTHOLOGUE AFUA_5G07500)"/>
    <property type="match status" value="1"/>
</dbReference>
<dbReference type="InParanoid" id="A0A371RKW2"/>
<dbReference type="EMBL" id="QUQO01000001">
    <property type="protein sequence ID" value="RFB06100.1"/>
    <property type="molecule type" value="Genomic_DNA"/>
</dbReference>
<feature type="domain" description="Beta-lactamase-related" evidence="1">
    <location>
        <begin position="58"/>
        <end position="424"/>
    </location>
</feature>
<proteinExistence type="predicted"/>
<name>A0A371RKW2_9PROT</name>
<reference evidence="2 3" key="1">
    <citation type="submission" date="2018-08" db="EMBL/GenBank/DDBJ databases">
        <title>Parvularcula sp. SM1705, isolated from surface water of the South Sea China.</title>
        <authorList>
            <person name="Sun L."/>
        </authorList>
    </citation>
    <scope>NUCLEOTIDE SEQUENCE [LARGE SCALE GENOMIC DNA]</scope>
    <source>
        <strain evidence="2 3">SM1705</strain>
    </source>
</reference>
<dbReference type="GO" id="GO:0016787">
    <property type="term" value="F:hydrolase activity"/>
    <property type="evidence" value="ECO:0007669"/>
    <property type="project" value="UniProtKB-KW"/>
</dbReference>
<protein>
    <submittedName>
        <fullName evidence="2">Class A beta-lactamase-related serine hydrolase</fullName>
    </submittedName>
</protein>